<dbReference type="InterPro" id="IPR015421">
    <property type="entry name" value="PyrdxlP-dep_Trfase_major"/>
</dbReference>
<feature type="domain" description="Aminotransferase class I/classII large" evidence="6">
    <location>
        <begin position="44"/>
        <end position="132"/>
    </location>
</feature>
<organism evidence="7">
    <name type="scientific">Cyprideis torosa</name>
    <dbReference type="NCBI Taxonomy" id="163714"/>
    <lineage>
        <taxon>Eukaryota</taxon>
        <taxon>Metazoa</taxon>
        <taxon>Ecdysozoa</taxon>
        <taxon>Arthropoda</taxon>
        <taxon>Crustacea</taxon>
        <taxon>Oligostraca</taxon>
        <taxon>Ostracoda</taxon>
        <taxon>Podocopa</taxon>
        <taxon>Podocopida</taxon>
        <taxon>Cytherocopina</taxon>
        <taxon>Cytheroidea</taxon>
        <taxon>Cytherideidae</taxon>
        <taxon>Cyprideis</taxon>
    </lineage>
</organism>
<keyword evidence="5" id="KW-0663">Pyridoxal phosphate</keyword>
<dbReference type="InterPro" id="IPR015424">
    <property type="entry name" value="PyrdxlP-dep_Trfase"/>
</dbReference>
<reference evidence="7" key="1">
    <citation type="submission" date="2020-11" db="EMBL/GenBank/DDBJ databases">
        <authorList>
            <person name="Tran Van P."/>
        </authorList>
    </citation>
    <scope>NUCLEOTIDE SEQUENCE</scope>
</reference>
<comment type="similarity">
    <text evidence="2">Belongs to the class-I pyridoxal-phosphate-dependent aminotransferase family.</text>
</comment>
<evidence type="ECO:0000256" key="2">
    <source>
        <dbReference type="ARBA" id="ARBA00007441"/>
    </source>
</evidence>
<dbReference type="GO" id="GO:0008483">
    <property type="term" value="F:transaminase activity"/>
    <property type="evidence" value="ECO:0007669"/>
    <property type="project" value="UniProtKB-KW"/>
</dbReference>
<dbReference type="InterPro" id="IPR050596">
    <property type="entry name" value="AspAT/PAT-like"/>
</dbReference>
<dbReference type="SUPFAM" id="SSF53383">
    <property type="entry name" value="PLP-dependent transferases"/>
    <property type="match status" value="1"/>
</dbReference>
<dbReference type="PANTHER" id="PTHR46383:SF1">
    <property type="entry name" value="ASPARTATE AMINOTRANSFERASE"/>
    <property type="match status" value="1"/>
</dbReference>
<dbReference type="PANTHER" id="PTHR46383">
    <property type="entry name" value="ASPARTATE AMINOTRANSFERASE"/>
    <property type="match status" value="1"/>
</dbReference>
<dbReference type="EMBL" id="OB661137">
    <property type="protein sequence ID" value="CAD7227429.1"/>
    <property type="molecule type" value="Genomic_DNA"/>
</dbReference>
<dbReference type="Pfam" id="PF00155">
    <property type="entry name" value="Aminotran_1_2"/>
    <property type="match status" value="1"/>
</dbReference>
<dbReference type="GO" id="GO:0006520">
    <property type="term" value="P:amino acid metabolic process"/>
    <property type="evidence" value="ECO:0007669"/>
    <property type="project" value="InterPro"/>
</dbReference>
<keyword evidence="3" id="KW-0032">Aminotransferase</keyword>
<evidence type="ECO:0000259" key="6">
    <source>
        <dbReference type="Pfam" id="PF00155"/>
    </source>
</evidence>
<evidence type="ECO:0000313" key="7">
    <source>
        <dbReference type="EMBL" id="CAD7227429.1"/>
    </source>
</evidence>
<name>A0A7R8WE27_9CRUS</name>
<accession>A0A7R8WE27</accession>
<dbReference type="OrthoDB" id="6354463at2759"/>
<dbReference type="Gene3D" id="3.40.640.10">
    <property type="entry name" value="Type I PLP-dependent aspartate aminotransferase-like (Major domain)"/>
    <property type="match status" value="1"/>
</dbReference>
<evidence type="ECO:0000256" key="3">
    <source>
        <dbReference type="ARBA" id="ARBA00022576"/>
    </source>
</evidence>
<dbReference type="AlphaFoldDB" id="A0A7R8WE27"/>
<evidence type="ECO:0000256" key="5">
    <source>
        <dbReference type="ARBA" id="ARBA00022898"/>
    </source>
</evidence>
<keyword evidence="4" id="KW-0808">Transferase</keyword>
<comment type="cofactor">
    <cofactor evidence="1">
        <name>pyridoxal 5'-phosphate</name>
        <dbReference type="ChEBI" id="CHEBI:597326"/>
    </cofactor>
</comment>
<protein>
    <recommendedName>
        <fullName evidence="6">Aminotransferase class I/classII large domain-containing protein</fullName>
    </recommendedName>
</protein>
<gene>
    <name evidence="7" type="ORF">CTOB1V02_LOCUS5336</name>
</gene>
<dbReference type="GO" id="GO:0030170">
    <property type="term" value="F:pyridoxal phosphate binding"/>
    <property type="evidence" value="ECO:0007669"/>
    <property type="project" value="InterPro"/>
</dbReference>
<sequence>MPNQDSREEEGAQFVLPQFAGQALAHNLKFHEEVLQMRREGREVFHFAFGESPFPVPLAVQTALKEFVGNNEYPPVAGLESLRRGISWLHEKQEGLYLDPKDIVVGPGLKQLIFLIVHCFSGDIVLISPAWPCMRGVHVDRNFRGQ</sequence>
<evidence type="ECO:0000256" key="1">
    <source>
        <dbReference type="ARBA" id="ARBA00001933"/>
    </source>
</evidence>
<evidence type="ECO:0000256" key="4">
    <source>
        <dbReference type="ARBA" id="ARBA00022679"/>
    </source>
</evidence>
<proteinExistence type="inferred from homology"/>
<dbReference type="InterPro" id="IPR004839">
    <property type="entry name" value="Aminotransferase_I/II_large"/>
</dbReference>